<protein>
    <submittedName>
        <fullName evidence="3">SFRICE_014853</fullName>
    </submittedName>
</protein>
<dbReference type="AlphaFoldDB" id="A0A2H1WMV2"/>
<dbReference type="Gene3D" id="1.25.40.20">
    <property type="entry name" value="Ankyrin repeat-containing domain"/>
    <property type="match status" value="1"/>
</dbReference>
<gene>
    <name evidence="3" type="ORF">SFRICE_014853</name>
</gene>
<proteinExistence type="predicted"/>
<evidence type="ECO:0000256" key="2">
    <source>
        <dbReference type="SAM" id="MobiDB-lite"/>
    </source>
</evidence>
<organism evidence="3">
    <name type="scientific">Spodoptera frugiperda</name>
    <name type="common">Fall armyworm</name>
    <dbReference type="NCBI Taxonomy" id="7108"/>
    <lineage>
        <taxon>Eukaryota</taxon>
        <taxon>Metazoa</taxon>
        <taxon>Ecdysozoa</taxon>
        <taxon>Arthropoda</taxon>
        <taxon>Hexapoda</taxon>
        <taxon>Insecta</taxon>
        <taxon>Pterygota</taxon>
        <taxon>Neoptera</taxon>
        <taxon>Endopterygota</taxon>
        <taxon>Lepidoptera</taxon>
        <taxon>Glossata</taxon>
        <taxon>Ditrysia</taxon>
        <taxon>Noctuoidea</taxon>
        <taxon>Noctuidae</taxon>
        <taxon>Amphipyrinae</taxon>
        <taxon>Spodoptera</taxon>
    </lineage>
</organism>
<keyword evidence="1" id="KW-0040">ANK repeat</keyword>
<dbReference type="Pfam" id="PF00023">
    <property type="entry name" value="Ank"/>
    <property type="match status" value="1"/>
</dbReference>
<accession>A0A2H1WMV2</accession>
<dbReference type="InterPro" id="IPR002110">
    <property type="entry name" value="Ankyrin_rpt"/>
</dbReference>
<feature type="region of interest" description="Disordered" evidence="2">
    <location>
        <begin position="172"/>
        <end position="199"/>
    </location>
</feature>
<evidence type="ECO:0000256" key="1">
    <source>
        <dbReference type="PROSITE-ProRule" id="PRU00023"/>
    </source>
</evidence>
<name>A0A2H1WMV2_SPOFR</name>
<dbReference type="EMBL" id="ODYU01009731">
    <property type="protein sequence ID" value="SOQ54358.1"/>
    <property type="molecule type" value="Genomic_DNA"/>
</dbReference>
<reference evidence="3" key="1">
    <citation type="submission" date="2016-07" db="EMBL/GenBank/DDBJ databases">
        <authorList>
            <person name="Bretaudeau A."/>
        </authorList>
    </citation>
    <scope>NUCLEOTIDE SEQUENCE</scope>
    <source>
        <strain evidence="3">Rice</strain>
        <tissue evidence="3">Whole body</tissue>
    </source>
</reference>
<feature type="repeat" description="ANK" evidence="1">
    <location>
        <begin position="33"/>
        <end position="65"/>
    </location>
</feature>
<dbReference type="PROSITE" id="PS50088">
    <property type="entry name" value="ANK_REPEAT"/>
    <property type="match status" value="1"/>
</dbReference>
<sequence>MENSKQKIKNLIQNHQEFDFIQLLRAGFDPNLEGGWPIRLAARHGCTLIVEALLQFGANPHFLSESGASTLQLAVFSGEHWDTDKWTPLLSCCDSSQLADGAAVAIIFNNVEALNKILTTGRCNTNIPTTLTVHQFYYISTFYVSGKTLEVLAKAYKLSEFLNTSPVSELTIPTTTTSSRMSRQERMEHTPSSPFPSSNRNLSPSVAHFFNQTAHQSSLSPSRSTMIIASPSRDANRRLI</sequence>
<evidence type="ECO:0000313" key="3">
    <source>
        <dbReference type="EMBL" id="SOQ54358.1"/>
    </source>
</evidence>
<feature type="compositionally biased region" description="Polar residues" evidence="2">
    <location>
        <begin position="190"/>
        <end position="199"/>
    </location>
</feature>
<feature type="compositionally biased region" description="Polar residues" evidence="2">
    <location>
        <begin position="172"/>
        <end position="181"/>
    </location>
</feature>
<dbReference type="SUPFAM" id="SSF48403">
    <property type="entry name" value="Ankyrin repeat"/>
    <property type="match status" value="1"/>
</dbReference>
<dbReference type="InterPro" id="IPR036770">
    <property type="entry name" value="Ankyrin_rpt-contain_sf"/>
</dbReference>